<dbReference type="Pfam" id="PF00415">
    <property type="entry name" value="RCC1"/>
    <property type="match status" value="1"/>
</dbReference>
<dbReference type="Gene3D" id="2.130.10.30">
    <property type="entry name" value="Regulator of chromosome condensation 1/beta-lactamase-inhibitor protein II"/>
    <property type="match status" value="1"/>
</dbReference>
<evidence type="ECO:0000313" key="2">
    <source>
        <dbReference type="EMBL" id="KAI5424206.1"/>
    </source>
</evidence>
<protein>
    <submittedName>
        <fullName evidence="2">Uncharacterized protein</fullName>
    </submittedName>
</protein>
<dbReference type="AlphaFoldDB" id="A0A9D5AYW9"/>
<evidence type="ECO:0000256" key="1">
    <source>
        <dbReference type="PROSITE-ProRule" id="PRU00235"/>
    </source>
</evidence>
<dbReference type="SUPFAM" id="SSF50985">
    <property type="entry name" value="RCC1/BLIP-II"/>
    <property type="match status" value="1"/>
</dbReference>
<dbReference type="Proteomes" id="UP001058974">
    <property type="component" value="Chromosome 3"/>
</dbReference>
<keyword evidence="3" id="KW-1185">Reference proteome</keyword>
<accession>A0A9D5AYW9</accession>
<evidence type="ECO:0000313" key="3">
    <source>
        <dbReference type="Proteomes" id="UP001058974"/>
    </source>
</evidence>
<dbReference type="InterPro" id="IPR009091">
    <property type="entry name" value="RCC1/BLIP-II"/>
</dbReference>
<name>A0A9D5AYW9_PEA</name>
<gene>
    <name evidence="2" type="ORF">KIW84_030425</name>
</gene>
<dbReference type="PROSITE" id="PS50012">
    <property type="entry name" value="RCC1_3"/>
    <property type="match status" value="1"/>
</dbReference>
<feature type="repeat" description="RCC1" evidence="1">
    <location>
        <begin position="18"/>
        <end position="71"/>
    </location>
</feature>
<reference evidence="2 3" key="1">
    <citation type="journal article" date="2022" name="Nat. Genet.">
        <title>Improved pea reference genome and pan-genome highlight genomic features and evolutionary characteristics.</title>
        <authorList>
            <person name="Yang T."/>
            <person name="Liu R."/>
            <person name="Luo Y."/>
            <person name="Hu S."/>
            <person name="Wang D."/>
            <person name="Wang C."/>
            <person name="Pandey M.K."/>
            <person name="Ge S."/>
            <person name="Xu Q."/>
            <person name="Li N."/>
            <person name="Li G."/>
            <person name="Huang Y."/>
            <person name="Saxena R.K."/>
            <person name="Ji Y."/>
            <person name="Li M."/>
            <person name="Yan X."/>
            <person name="He Y."/>
            <person name="Liu Y."/>
            <person name="Wang X."/>
            <person name="Xiang C."/>
            <person name="Varshney R.K."/>
            <person name="Ding H."/>
            <person name="Gao S."/>
            <person name="Zong X."/>
        </authorList>
    </citation>
    <scope>NUCLEOTIDE SEQUENCE [LARGE SCALE GENOMIC DNA]</scope>
    <source>
        <strain evidence="2 3">cv. Zhongwan 6</strain>
    </source>
</reference>
<organism evidence="2 3">
    <name type="scientific">Pisum sativum</name>
    <name type="common">Garden pea</name>
    <name type="synonym">Lathyrus oleraceus</name>
    <dbReference type="NCBI Taxonomy" id="3888"/>
    <lineage>
        <taxon>Eukaryota</taxon>
        <taxon>Viridiplantae</taxon>
        <taxon>Streptophyta</taxon>
        <taxon>Embryophyta</taxon>
        <taxon>Tracheophyta</taxon>
        <taxon>Spermatophyta</taxon>
        <taxon>Magnoliopsida</taxon>
        <taxon>eudicotyledons</taxon>
        <taxon>Gunneridae</taxon>
        <taxon>Pentapetalae</taxon>
        <taxon>rosids</taxon>
        <taxon>fabids</taxon>
        <taxon>Fabales</taxon>
        <taxon>Fabaceae</taxon>
        <taxon>Papilionoideae</taxon>
        <taxon>50 kb inversion clade</taxon>
        <taxon>NPAAA clade</taxon>
        <taxon>Hologalegina</taxon>
        <taxon>IRL clade</taxon>
        <taxon>Fabeae</taxon>
        <taxon>Lathyrus</taxon>
    </lineage>
</organism>
<dbReference type="Gramene" id="Psat03G0042500-T1">
    <property type="protein sequence ID" value="KAI5424206.1"/>
    <property type="gene ID" value="KIW84_030425"/>
</dbReference>
<sequence>MYGDLHLEFLDMEIVVSGSVYTWGKGENGQLGLGDTQNRYMPSFVEALDRQAPSATNYDVGSTTWVDLRKAPLLSAMEVTILGHGPSGSPIDPIQRLKDGKECNAWLQECKFHRRDQIEEESYAGNPKRNRQNPVRCECWMKLWNRALR</sequence>
<proteinExistence type="predicted"/>
<dbReference type="EMBL" id="JAMSHJ010000003">
    <property type="protein sequence ID" value="KAI5424206.1"/>
    <property type="molecule type" value="Genomic_DNA"/>
</dbReference>
<dbReference type="InterPro" id="IPR000408">
    <property type="entry name" value="Reg_chr_condens"/>
</dbReference>
<comment type="caution">
    <text evidence="2">The sequence shown here is derived from an EMBL/GenBank/DDBJ whole genome shotgun (WGS) entry which is preliminary data.</text>
</comment>